<feature type="compositionally biased region" description="Basic residues" evidence="1">
    <location>
        <begin position="162"/>
        <end position="172"/>
    </location>
</feature>
<evidence type="ECO:0000313" key="3">
    <source>
        <dbReference type="Proteomes" id="UP000270296"/>
    </source>
</evidence>
<evidence type="ECO:0000313" key="4">
    <source>
        <dbReference type="WBParaSite" id="SBAD_0000948701-mRNA-1"/>
    </source>
</evidence>
<sequence length="235" mass="27012">MLGENRRDEIPRWALLRGKWRGKFVPHSGLMCGEMDRFRCDLKIRNGLTPLYFTTLTSLAGRQLSVIVPHCDQVLFCLCVSIQWANAVAVCTCWYHFTGMSASDQHETGLDMTPMMCFQPSGRFMLATWFSWPAAIEEDDRPGTGGEASAASVQSRQQVKNKFARRRSQLVPSRRRRRVTPFLRRFFEHSVLESARRRTPCFHLRLTLTSPVEPRAHGRQVRVLLLTNVTELSRS</sequence>
<evidence type="ECO:0000256" key="1">
    <source>
        <dbReference type="SAM" id="MobiDB-lite"/>
    </source>
</evidence>
<name>A0A183IZW0_9BILA</name>
<dbReference type="AlphaFoldDB" id="A0A183IZW0"/>
<feature type="compositionally biased region" description="Polar residues" evidence="1">
    <location>
        <begin position="151"/>
        <end position="160"/>
    </location>
</feature>
<keyword evidence="3" id="KW-1185">Reference proteome</keyword>
<gene>
    <name evidence="2" type="ORF">SBAD_LOCUS9158</name>
</gene>
<feature type="region of interest" description="Disordered" evidence="1">
    <location>
        <begin position="140"/>
        <end position="172"/>
    </location>
</feature>
<proteinExistence type="predicted"/>
<reference evidence="2 3" key="2">
    <citation type="submission" date="2018-11" db="EMBL/GenBank/DDBJ databases">
        <authorList>
            <consortium name="Pathogen Informatics"/>
        </authorList>
    </citation>
    <scope>NUCLEOTIDE SEQUENCE [LARGE SCALE GENOMIC DNA]</scope>
</reference>
<accession>A0A183IZW0</accession>
<protein>
    <submittedName>
        <fullName evidence="4">DUF1794 domain-containing protein</fullName>
    </submittedName>
</protein>
<reference evidence="4" key="1">
    <citation type="submission" date="2016-06" db="UniProtKB">
        <authorList>
            <consortium name="WormBaseParasite"/>
        </authorList>
    </citation>
    <scope>IDENTIFICATION</scope>
</reference>
<dbReference type="WBParaSite" id="SBAD_0000948701-mRNA-1">
    <property type="protein sequence ID" value="SBAD_0000948701-mRNA-1"/>
    <property type="gene ID" value="SBAD_0000948701"/>
</dbReference>
<organism evidence="4">
    <name type="scientific">Soboliphyme baturini</name>
    <dbReference type="NCBI Taxonomy" id="241478"/>
    <lineage>
        <taxon>Eukaryota</taxon>
        <taxon>Metazoa</taxon>
        <taxon>Ecdysozoa</taxon>
        <taxon>Nematoda</taxon>
        <taxon>Enoplea</taxon>
        <taxon>Dorylaimia</taxon>
        <taxon>Dioctophymatida</taxon>
        <taxon>Dioctophymatoidea</taxon>
        <taxon>Soboliphymatidae</taxon>
        <taxon>Soboliphyme</taxon>
    </lineage>
</organism>
<dbReference type="EMBL" id="UZAM01012393">
    <property type="protein sequence ID" value="VDP21604.1"/>
    <property type="molecule type" value="Genomic_DNA"/>
</dbReference>
<evidence type="ECO:0000313" key="2">
    <source>
        <dbReference type="EMBL" id="VDP21604.1"/>
    </source>
</evidence>
<dbReference type="Proteomes" id="UP000270296">
    <property type="component" value="Unassembled WGS sequence"/>
</dbReference>